<evidence type="ECO:0000256" key="4">
    <source>
        <dbReference type="ARBA" id="ARBA00022679"/>
    </source>
</evidence>
<dbReference type="PIRSF" id="PIRSF000401">
    <property type="entry name" value="RPL11_MTase"/>
    <property type="match status" value="1"/>
</dbReference>
<evidence type="ECO:0000256" key="2">
    <source>
        <dbReference type="ARBA" id="ARBA00022490"/>
    </source>
</evidence>
<dbReference type="Pfam" id="PF06325">
    <property type="entry name" value="PrmA"/>
    <property type="match status" value="1"/>
</dbReference>
<dbReference type="EMBL" id="JAALHA020000005">
    <property type="protein sequence ID" value="MDR9895621.1"/>
    <property type="molecule type" value="Genomic_DNA"/>
</dbReference>
<organism evidence="6 7">
    <name type="scientific">Aetokthonos hydrillicola Thurmond2011</name>
    <dbReference type="NCBI Taxonomy" id="2712845"/>
    <lineage>
        <taxon>Bacteria</taxon>
        <taxon>Bacillati</taxon>
        <taxon>Cyanobacteriota</taxon>
        <taxon>Cyanophyceae</taxon>
        <taxon>Nostocales</taxon>
        <taxon>Hapalosiphonaceae</taxon>
        <taxon>Aetokthonos</taxon>
    </lineage>
</organism>
<keyword evidence="2" id="KW-0963">Cytoplasm</keyword>
<dbReference type="AlphaFoldDB" id="A0AAP5I6B4"/>
<reference evidence="7" key="1">
    <citation type="journal article" date="2021" name="Science">
        <title>Hunting the eagle killer: A cyanobacterial neurotoxin causes vacuolar myelinopathy.</title>
        <authorList>
            <person name="Breinlinger S."/>
            <person name="Phillips T.J."/>
            <person name="Haram B.N."/>
            <person name="Mares J."/>
            <person name="Martinez Yerena J.A."/>
            <person name="Hrouzek P."/>
            <person name="Sobotka R."/>
            <person name="Henderson W.M."/>
            <person name="Schmieder P."/>
            <person name="Williams S.M."/>
            <person name="Lauderdale J.D."/>
            <person name="Wilde H.D."/>
            <person name="Gerrin W."/>
            <person name="Kust A."/>
            <person name="Washington J.W."/>
            <person name="Wagner C."/>
            <person name="Geier B."/>
            <person name="Liebeke M."/>
            <person name="Enke H."/>
            <person name="Niedermeyer T.H.J."/>
            <person name="Wilde S.B."/>
        </authorList>
    </citation>
    <scope>NUCLEOTIDE SEQUENCE [LARGE SCALE GENOMIC DNA]</scope>
    <source>
        <strain evidence="7">Thurmond2011</strain>
    </source>
</reference>
<accession>A0AAP5I6B4</accession>
<keyword evidence="6" id="KW-0689">Ribosomal protein</keyword>
<dbReference type="Proteomes" id="UP000667802">
    <property type="component" value="Unassembled WGS sequence"/>
</dbReference>
<keyword evidence="7" id="KW-1185">Reference proteome</keyword>
<keyword evidence="4" id="KW-0808">Transferase</keyword>
<proteinExistence type="inferred from homology"/>
<dbReference type="RefSeq" id="WP_310833850.1">
    <property type="nucleotide sequence ID" value="NZ_JAALHA020000005.1"/>
</dbReference>
<gene>
    <name evidence="6" type="ORF">G7B40_013735</name>
</gene>
<comment type="similarity">
    <text evidence="1">Belongs to the methyltransferase superfamily. PrmA family.</text>
</comment>
<dbReference type="GO" id="GO:0032259">
    <property type="term" value="P:methylation"/>
    <property type="evidence" value="ECO:0007669"/>
    <property type="project" value="UniProtKB-KW"/>
</dbReference>
<keyword evidence="5" id="KW-0949">S-adenosyl-L-methionine</keyword>
<dbReference type="InterPro" id="IPR004498">
    <property type="entry name" value="Ribosomal_PrmA_MeTrfase"/>
</dbReference>
<dbReference type="GO" id="GO:0005840">
    <property type="term" value="C:ribosome"/>
    <property type="evidence" value="ECO:0007669"/>
    <property type="project" value="UniProtKB-KW"/>
</dbReference>
<sequence>MWNKLSINTTQEAVDWVCSLLAKTNYSDDIRVTKCVQADQNQSSQNDIESNFSFTICLYLPNDTHINTNVENITNLLSPLHRTKLISTLETTLVEDKPAQAGINNSLVHRIGKRFVVLSPDTSYDSEATNEVTLKLRTNFAFGSGFHPATILSLRMLERHIIPNMNVLDLGCGSGILSVAMAKLGANVLALDNDSVAVQATRDALRLNEVEQQVTVMEGSLGSGSDLGHWMGRETLSNVPTINPTASFDLIVANILPWVHISLADDFVRSLRKTTTHTGLVITAGFTNDYQDDVSTALVQSGLELVDCEILNEWVALAHGLKA</sequence>
<evidence type="ECO:0000256" key="3">
    <source>
        <dbReference type="ARBA" id="ARBA00022603"/>
    </source>
</evidence>
<dbReference type="InterPro" id="IPR050078">
    <property type="entry name" value="Ribosomal_L11_MeTrfase_PrmA"/>
</dbReference>
<keyword evidence="6" id="KW-0687">Ribonucleoprotein</keyword>
<name>A0AAP5I6B4_9CYAN</name>
<dbReference type="InterPro" id="IPR029063">
    <property type="entry name" value="SAM-dependent_MTases_sf"/>
</dbReference>
<dbReference type="CDD" id="cd02440">
    <property type="entry name" value="AdoMet_MTases"/>
    <property type="match status" value="1"/>
</dbReference>
<dbReference type="GO" id="GO:0008276">
    <property type="term" value="F:protein methyltransferase activity"/>
    <property type="evidence" value="ECO:0007669"/>
    <property type="project" value="InterPro"/>
</dbReference>
<keyword evidence="3 6" id="KW-0489">Methyltransferase</keyword>
<dbReference type="SUPFAM" id="SSF53335">
    <property type="entry name" value="S-adenosyl-L-methionine-dependent methyltransferases"/>
    <property type="match status" value="1"/>
</dbReference>
<protein>
    <submittedName>
        <fullName evidence="6">50S ribosomal protein L11 methyltransferase</fullName>
    </submittedName>
</protein>
<dbReference type="PANTHER" id="PTHR43648:SF1">
    <property type="entry name" value="ELECTRON TRANSFER FLAVOPROTEIN BETA SUBUNIT LYSINE METHYLTRANSFERASE"/>
    <property type="match status" value="1"/>
</dbReference>
<dbReference type="Gene3D" id="3.40.50.150">
    <property type="entry name" value="Vaccinia Virus protein VP39"/>
    <property type="match status" value="1"/>
</dbReference>
<evidence type="ECO:0000256" key="1">
    <source>
        <dbReference type="ARBA" id="ARBA00009741"/>
    </source>
</evidence>
<evidence type="ECO:0000256" key="5">
    <source>
        <dbReference type="ARBA" id="ARBA00022691"/>
    </source>
</evidence>
<evidence type="ECO:0000313" key="6">
    <source>
        <dbReference type="EMBL" id="MDR9895621.1"/>
    </source>
</evidence>
<comment type="caution">
    <text evidence="6">The sequence shown here is derived from an EMBL/GenBank/DDBJ whole genome shotgun (WGS) entry which is preliminary data.</text>
</comment>
<evidence type="ECO:0000313" key="7">
    <source>
        <dbReference type="Proteomes" id="UP000667802"/>
    </source>
</evidence>
<dbReference type="PANTHER" id="PTHR43648">
    <property type="entry name" value="ELECTRON TRANSFER FLAVOPROTEIN BETA SUBUNIT LYSINE METHYLTRANSFERASE"/>
    <property type="match status" value="1"/>
</dbReference>